<keyword evidence="2" id="KW-0489">Methyltransferase</keyword>
<dbReference type="GO" id="GO:0032259">
    <property type="term" value="P:methylation"/>
    <property type="evidence" value="ECO:0007669"/>
    <property type="project" value="UniProtKB-KW"/>
</dbReference>
<sequence length="260" mass="29436">MSTETTLNEKQGHWILAKLGKRVLRPGGRVLTEWLVKNLDITPKDDIVEFAPGLGFTANIACSYKPFSYTGIDKNEEAAALAKKSIKYESARVINADAAHTTLADASVNKVYGEAMLTMQPLEHKRAIIAEAYRILKAGGYYAIHELGLQPDEVSEAVKNDLFKDLSSNIRVHARPMTAKEWKTLLEEQGFKVIKEQHSPMLLLEGSRILEDEGFFRTLKFLFNLLRFPDLRKRVQKMKQSFRKHQQNLDAIALVAQKPL</sequence>
<dbReference type="SUPFAM" id="SSF53335">
    <property type="entry name" value="S-adenosyl-L-methionine-dependent methyltransferases"/>
    <property type="match status" value="1"/>
</dbReference>
<evidence type="ECO:0000313" key="3">
    <source>
        <dbReference type="Proteomes" id="UP000681610"/>
    </source>
</evidence>
<dbReference type="InterPro" id="IPR013216">
    <property type="entry name" value="Methyltransf_11"/>
</dbReference>
<reference evidence="2 3" key="1">
    <citation type="submission" date="2021-03" db="EMBL/GenBank/DDBJ databases">
        <title>Isolation and description of Capnocytophaga bilenii sp. nov., a novel Capnocytophaga species, isolated from a gingivitis subject.</title>
        <authorList>
            <person name="Antezack A."/>
            <person name="Monnet-Corti V."/>
            <person name="La Scola B."/>
        </authorList>
    </citation>
    <scope>NUCLEOTIDE SEQUENCE [LARGE SCALE GENOMIC DNA]</scope>
    <source>
        <strain evidence="2 3">Marseille-Q4570</strain>
    </source>
</reference>
<keyword evidence="2" id="KW-0808">Transferase</keyword>
<dbReference type="RefSeq" id="WP_208058982.1">
    <property type="nucleotide sequence ID" value="NZ_CAUQMC010000021.1"/>
</dbReference>
<dbReference type="InterPro" id="IPR029063">
    <property type="entry name" value="SAM-dependent_MTases_sf"/>
</dbReference>
<organism evidence="2 3">
    <name type="scientific">Capnocytophaga bilenii</name>
    <dbReference type="NCBI Taxonomy" id="2819369"/>
    <lineage>
        <taxon>Bacteria</taxon>
        <taxon>Pseudomonadati</taxon>
        <taxon>Bacteroidota</taxon>
        <taxon>Flavobacteriia</taxon>
        <taxon>Flavobacteriales</taxon>
        <taxon>Flavobacteriaceae</taxon>
        <taxon>Capnocytophaga</taxon>
    </lineage>
</organism>
<keyword evidence="3" id="KW-1185">Reference proteome</keyword>
<evidence type="ECO:0000313" key="2">
    <source>
        <dbReference type="EMBL" id="MBO1884501.1"/>
    </source>
</evidence>
<dbReference type="Gene3D" id="3.40.50.150">
    <property type="entry name" value="Vaccinia Virus protein VP39"/>
    <property type="match status" value="1"/>
</dbReference>
<accession>A0ABS3PYU6</accession>
<feature type="domain" description="Methyltransferase type 11" evidence="1">
    <location>
        <begin position="49"/>
        <end position="144"/>
    </location>
</feature>
<gene>
    <name evidence="2" type="ORF">J4N46_08750</name>
</gene>
<comment type="caution">
    <text evidence="2">The sequence shown here is derived from an EMBL/GenBank/DDBJ whole genome shotgun (WGS) entry which is preliminary data.</text>
</comment>
<dbReference type="Pfam" id="PF08241">
    <property type="entry name" value="Methyltransf_11"/>
    <property type="match status" value="1"/>
</dbReference>
<dbReference type="GO" id="GO:0008168">
    <property type="term" value="F:methyltransferase activity"/>
    <property type="evidence" value="ECO:0007669"/>
    <property type="project" value="UniProtKB-KW"/>
</dbReference>
<proteinExistence type="predicted"/>
<dbReference type="EMBL" id="JAGDYP010000006">
    <property type="protein sequence ID" value="MBO1884501.1"/>
    <property type="molecule type" value="Genomic_DNA"/>
</dbReference>
<name>A0ABS3PYU6_9FLAO</name>
<evidence type="ECO:0000259" key="1">
    <source>
        <dbReference type="Pfam" id="PF08241"/>
    </source>
</evidence>
<protein>
    <submittedName>
        <fullName evidence="2">Methyltransferase domain-containing protein</fullName>
    </submittedName>
</protein>
<dbReference type="Proteomes" id="UP000681610">
    <property type="component" value="Unassembled WGS sequence"/>
</dbReference>
<dbReference type="CDD" id="cd02440">
    <property type="entry name" value="AdoMet_MTases"/>
    <property type="match status" value="1"/>
</dbReference>